<organism evidence="1 2">
    <name type="scientific">Breznakibacter xylanolyticus</name>
    <dbReference type="NCBI Taxonomy" id="990"/>
    <lineage>
        <taxon>Bacteria</taxon>
        <taxon>Pseudomonadati</taxon>
        <taxon>Bacteroidota</taxon>
        <taxon>Bacteroidia</taxon>
        <taxon>Marinilabiliales</taxon>
        <taxon>Marinilabiliaceae</taxon>
        <taxon>Breznakibacter</taxon>
    </lineage>
</organism>
<evidence type="ECO:0000313" key="2">
    <source>
        <dbReference type="Proteomes" id="UP000249239"/>
    </source>
</evidence>
<protein>
    <submittedName>
        <fullName evidence="1">Uncharacterized protein</fullName>
    </submittedName>
</protein>
<dbReference type="Pfam" id="PF22396">
    <property type="entry name" value="DUF6976"/>
    <property type="match status" value="1"/>
</dbReference>
<dbReference type="OrthoDB" id="5622143at2"/>
<dbReference type="AlphaFoldDB" id="A0A2W7P7R9"/>
<accession>A0A2W7P7R9</accession>
<evidence type="ECO:0000313" key="1">
    <source>
        <dbReference type="EMBL" id="PZX19452.1"/>
    </source>
</evidence>
<comment type="caution">
    <text evidence="1">The sequence shown here is derived from an EMBL/GenBank/DDBJ whole genome shotgun (WGS) entry which is preliminary data.</text>
</comment>
<name>A0A2W7P7R9_9BACT</name>
<reference evidence="1 2" key="1">
    <citation type="submission" date="2018-06" db="EMBL/GenBank/DDBJ databases">
        <title>Genomic Encyclopedia of Archaeal and Bacterial Type Strains, Phase II (KMG-II): from individual species to whole genera.</title>
        <authorList>
            <person name="Goeker M."/>
        </authorList>
    </citation>
    <scope>NUCLEOTIDE SEQUENCE [LARGE SCALE GENOMIC DNA]</scope>
    <source>
        <strain evidence="1 2">DSM 6779</strain>
    </source>
</reference>
<proteinExistence type="predicted"/>
<dbReference type="InterPro" id="IPR054249">
    <property type="entry name" value="DUF6976"/>
</dbReference>
<dbReference type="Proteomes" id="UP000249239">
    <property type="component" value="Unassembled WGS sequence"/>
</dbReference>
<sequence>MSLPEVNALVRDNHIMVLAANENVLAQIEKGRWIGGTIPYFMDVEGGCMSNDKVFVTDLTHLVSDARIRRYDDRQLFGLTADRYRNGFSWLLVPGFSDIHFRFALDVNDYPGVFDAPLMGWITGVDLADIGKVSPKILDGESGQFYDNRAIALHCQLPDSKFAKLDIVNLFQQGDGDIITFPESGFSATQCMVNGEKMIFADYLKQHKIDTRLPLVANYSGAMINISIQQVDDGKVSFYAPVVKNQVYKFAMPVKDYVTDFKKLIPKSTANVVGACNCILNYLYSDLEGKKTGALTGPFTFGEIAYVLVNQTLSVLSVEYLV</sequence>
<dbReference type="EMBL" id="QKZK01000004">
    <property type="protein sequence ID" value="PZX19452.1"/>
    <property type="molecule type" value="Genomic_DNA"/>
</dbReference>
<keyword evidence="2" id="KW-1185">Reference proteome</keyword>
<gene>
    <name evidence="1" type="ORF">LX69_00719</name>
</gene>